<evidence type="ECO:0000259" key="1">
    <source>
        <dbReference type="Pfam" id="PF05050"/>
    </source>
</evidence>
<dbReference type="STRING" id="910347.SAMN05421773_102369"/>
<dbReference type="SUPFAM" id="SSF53335">
    <property type="entry name" value="S-adenosyl-L-methionine-dependent methyltransferases"/>
    <property type="match status" value="1"/>
</dbReference>
<dbReference type="NCBIfam" id="TIGR01444">
    <property type="entry name" value="fkbM_fam"/>
    <property type="match status" value="1"/>
</dbReference>
<dbReference type="EMBL" id="FOLM01000002">
    <property type="protein sequence ID" value="SFC22737.1"/>
    <property type="molecule type" value="Genomic_DNA"/>
</dbReference>
<accession>A0A1I1HFF3</accession>
<evidence type="ECO:0000313" key="3">
    <source>
        <dbReference type="Proteomes" id="UP000199207"/>
    </source>
</evidence>
<feature type="domain" description="Methyltransferase FkbM" evidence="1">
    <location>
        <begin position="94"/>
        <end position="235"/>
    </location>
</feature>
<dbReference type="Pfam" id="PF05050">
    <property type="entry name" value="Methyltransf_21"/>
    <property type="match status" value="1"/>
</dbReference>
<dbReference type="InterPro" id="IPR006342">
    <property type="entry name" value="FkbM_mtfrase"/>
</dbReference>
<reference evidence="2 3" key="1">
    <citation type="submission" date="2016-10" db="EMBL/GenBank/DDBJ databases">
        <authorList>
            <person name="de Groot N.N."/>
        </authorList>
    </citation>
    <scope>NUCLEOTIDE SEQUENCE [LARGE SCALE GENOMIC DNA]</scope>
    <source>
        <strain evidence="2 3">CGMCC 4.5739</strain>
    </source>
</reference>
<dbReference type="InterPro" id="IPR052514">
    <property type="entry name" value="SAM-dependent_MTase"/>
</dbReference>
<keyword evidence="3" id="KW-1185">Reference proteome</keyword>
<dbReference type="GO" id="GO:0032259">
    <property type="term" value="P:methylation"/>
    <property type="evidence" value="ECO:0007669"/>
    <property type="project" value="UniProtKB-KW"/>
</dbReference>
<protein>
    <submittedName>
        <fullName evidence="2">Methyltransferase, FkbM family</fullName>
    </submittedName>
</protein>
<proteinExistence type="predicted"/>
<dbReference type="Gene3D" id="3.40.50.150">
    <property type="entry name" value="Vaccinia Virus protein VP39"/>
    <property type="match status" value="1"/>
</dbReference>
<sequence>MRLADLEAANTRMLAHAPVVRPVSTSDIIKIHRKKFPYKGWVEIDSPHCAPFVVFCGNDEAVALDTLWNGEFRYEPGTLATWAGLAAGSRTVVDVGAHVGYFSLIAALAAPEATVHSFEPVDYIHARLAVNQRANNIQNLVRHQAGVSDREGRAEITVRFSANLLSTGASLDRLTDTPGSRSVQPIRLVTLDGMFPEGPVDLIKIDVEGHEPRVIAGARELIRRDRPVILMEALRDAAMEELLADLGGLGYAGHWLREKDGSLVPYAEGRPAGSRNLLFRPGGGRGRQRA</sequence>
<dbReference type="RefSeq" id="WP_093837657.1">
    <property type="nucleotide sequence ID" value="NZ_FOLM01000002.1"/>
</dbReference>
<dbReference type="InterPro" id="IPR029063">
    <property type="entry name" value="SAM-dependent_MTases_sf"/>
</dbReference>
<dbReference type="AlphaFoldDB" id="A0A1I1HFF3"/>
<dbReference type="Proteomes" id="UP000199207">
    <property type="component" value="Unassembled WGS sequence"/>
</dbReference>
<keyword evidence="2" id="KW-0489">Methyltransferase</keyword>
<dbReference type="PANTHER" id="PTHR34203:SF15">
    <property type="entry name" value="SLL1173 PROTEIN"/>
    <property type="match status" value="1"/>
</dbReference>
<name>A0A1I1HFF3_9ACTN</name>
<dbReference type="OrthoDB" id="3338469at2"/>
<gene>
    <name evidence="2" type="ORF">SAMN05421773_102369</name>
</gene>
<organism evidence="2 3">
    <name type="scientific">Streptomyces aidingensis</name>
    <dbReference type="NCBI Taxonomy" id="910347"/>
    <lineage>
        <taxon>Bacteria</taxon>
        <taxon>Bacillati</taxon>
        <taxon>Actinomycetota</taxon>
        <taxon>Actinomycetes</taxon>
        <taxon>Kitasatosporales</taxon>
        <taxon>Streptomycetaceae</taxon>
        <taxon>Streptomyces</taxon>
    </lineage>
</organism>
<evidence type="ECO:0000313" key="2">
    <source>
        <dbReference type="EMBL" id="SFC22737.1"/>
    </source>
</evidence>
<dbReference type="PANTHER" id="PTHR34203">
    <property type="entry name" value="METHYLTRANSFERASE, FKBM FAMILY PROTEIN"/>
    <property type="match status" value="1"/>
</dbReference>
<dbReference type="GO" id="GO:0008168">
    <property type="term" value="F:methyltransferase activity"/>
    <property type="evidence" value="ECO:0007669"/>
    <property type="project" value="UniProtKB-KW"/>
</dbReference>
<keyword evidence="2" id="KW-0808">Transferase</keyword>